<dbReference type="InterPro" id="IPR036388">
    <property type="entry name" value="WH-like_DNA-bd_sf"/>
</dbReference>
<sequence length="127" mass="14529">DRFQGRSKVTTWLIGIARHKLLDHFRKEKRHVHDELDEAAVDPLPVSEQVVSAAQHADWVKHCIGHLAGIQRDIVHLVFYEDMAYPEIAEIIECPVGTVKSRMFHAREALRRCLERLAGEDAAHAFT</sequence>
<evidence type="ECO:0000256" key="2">
    <source>
        <dbReference type="ARBA" id="ARBA00023015"/>
    </source>
</evidence>
<evidence type="ECO:0000313" key="7">
    <source>
        <dbReference type="EMBL" id="VAW79661.1"/>
    </source>
</evidence>
<feature type="domain" description="RNA polymerase sigma-70 region 2" evidence="5">
    <location>
        <begin position="1"/>
        <end position="30"/>
    </location>
</feature>
<dbReference type="InterPro" id="IPR039425">
    <property type="entry name" value="RNA_pol_sigma-70-like"/>
</dbReference>
<dbReference type="InterPro" id="IPR014284">
    <property type="entry name" value="RNA_pol_sigma-70_dom"/>
</dbReference>
<gene>
    <name evidence="7" type="ORF">MNBD_GAMMA14-2673</name>
</gene>
<dbReference type="AlphaFoldDB" id="A0A3B0YJS5"/>
<dbReference type="Pfam" id="PF08281">
    <property type="entry name" value="Sigma70_r4_2"/>
    <property type="match status" value="1"/>
</dbReference>
<dbReference type="SUPFAM" id="SSF88659">
    <property type="entry name" value="Sigma3 and sigma4 domains of RNA polymerase sigma factors"/>
    <property type="match status" value="1"/>
</dbReference>
<comment type="similarity">
    <text evidence="1">Belongs to the sigma-70 factor family. ECF subfamily.</text>
</comment>
<dbReference type="InterPro" id="IPR013325">
    <property type="entry name" value="RNA_pol_sigma_r2"/>
</dbReference>
<protein>
    <submittedName>
        <fullName evidence="7">Uncharacterized protein</fullName>
    </submittedName>
</protein>
<accession>A0A3B0YJS5</accession>
<dbReference type="InterPro" id="IPR013249">
    <property type="entry name" value="RNA_pol_sigma70_r4_t2"/>
</dbReference>
<evidence type="ECO:0000259" key="6">
    <source>
        <dbReference type="Pfam" id="PF08281"/>
    </source>
</evidence>
<dbReference type="PANTHER" id="PTHR43133:SF32">
    <property type="entry name" value="BLR3042 PROTEIN"/>
    <property type="match status" value="1"/>
</dbReference>
<proteinExistence type="inferred from homology"/>
<dbReference type="InterPro" id="IPR013324">
    <property type="entry name" value="RNA_pol_sigma_r3/r4-like"/>
</dbReference>
<organism evidence="7">
    <name type="scientific">hydrothermal vent metagenome</name>
    <dbReference type="NCBI Taxonomy" id="652676"/>
    <lineage>
        <taxon>unclassified sequences</taxon>
        <taxon>metagenomes</taxon>
        <taxon>ecological metagenomes</taxon>
    </lineage>
</organism>
<dbReference type="GO" id="GO:0003677">
    <property type="term" value="F:DNA binding"/>
    <property type="evidence" value="ECO:0007669"/>
    <property type="project" value="InterPro"/>
</dbReference>
<dbReference type="PANTHER" id="PTHR43133">
    <property type="entry name" value="RNA POLYMERASE ECF-TYPE SIGMA FACTO"/>
    <property type="match status" value="1"/>
</dbReference>
<evidence type="ECO:0000256" key="4">
    <source>
        <dbReference type="ARBA" id="ARBA00023163"/>
    </source>
</evidence>
<dbReference type="GO" id="GO:0006352">
    <property type="term" value="P:DNA-templated transcription initiation"/>
    <property type="evidence" value="ECO:0007669"/>
    <property type="project" value="InterPro"/>
</dbReference>
<name>A0A3B0YJS5_9ZZZZ</name>
<dbReference type="NCBIfam" id="TIGR02937">
    <property type="entry name" value="sigma70-ECF"/>
    <property type="match status" value="1"/>
</dbReference>
<dbReference type="EMBL" id="UOFM01000319">
    <property type="protein sequence ID" value="VAW79661.1"/>
    <property type="molecule type" value="Genomic_DNA"/>
</dbReference>
<keyword evidence="2" id="KW-0805">Transcription regulation</keyword>
<keyword evidence="4" id="KW-0804">Transcription</keyword>
<dbReference type="SUPFAM" id="SSF88946">
    <property type="entry name" value="Sigma2 domain of RNA polymerase sigma factors"/>
    <property type="match status" value="1"/>
</dbReference>
<dbReference type="InterPro" id="IPR007627">
    <property type="entry name" value="RNA_pol_sigma70_r2"/>
</dbReference>
<dbReference type="Gene3D" id="1.10.1740.10">
    <property type="match status" value="1"/>
</dbReference>
<dbReference type="Pfam" id="PF04542">
    <property type="entry name" value="Sigma70_r2"/>
    <property type="match status" value="1"/>
</dbReference>
<feature type="non-terminal residue" evidence="7">
    <location>
        <position position="1"/>
    </location>
</feature>
<evidence type="ECO:0000259" key="5">
    <source>
        <dbReference type="Pfam" id="PF04542"/>
    </source>
</evidence>
<reference evidence="7" key="1">
    <citation type="submission" date="2018-06" db="EMBL/GenBank/DDBJ databases">
        <authorList>
            <person name="Zhirakovskaya E."/>
        </authorList>
    </citation>
    <scope>NUCLEOTIDE SEQUENCE</scope>
</reference>
<keyword evidence="3" id="KW-0731">Sigma factor</keyword>
<feature type="domain" description="RNA polymerase sigma factor 70 region 4 type 2" evidence="6">
    <location>
        <begin position="59"/>
        <end position="110"/>
    </location>
</feature>
<evidence type="ECO:0000256" key="3">
    <source>
        <dbReference type="ARBA" id="ARBA00023082"/>
    </source>
</evidence>
<evidence type="ECO:0000256" key="1">
    <source>
        <dbReference type="ARBA" id="ARBA00010641"/>
    </source>
</evidence>
<dbReference type="CDD" id="cd06171">
    <property type="entry name" value="Sigma70_r4"/>
    <property type="match status" value="1"/>
</dbReference>
<dbReference type="Gene3D" id="1.10.10.10">
    <property type="entry name" value="Winged helix-like DNA-binding domain superfamily/Winged helix DNA-binding domain"/>
    <property type="match status" value="1"/>
</dbReference>
<dbReference type="GO" id="GO:0016987">
    <property type="term" value="F:sigma factor activity"/>
    <property type="evidence" value="ECO:0007669"/>
    <property type="project" value="UniProtKB-KW"/>
</dbReference>